<dbReference type="GO" id="GO:0016747">
    <property type="term" value="F:acyltransferase activity, transferring groups other than amino-acyl groups"/>
    <property type="evidence" value="ECO:0007669"/>
    <property type="project" value="InterPro"/>
</dbReference>
<sequence>MANAAQEIMATQSNADNLLVASNGVLRSFPCLDGVRALAAILVLVNHSSAFANGVNANWSPDAVRIVTGLFGRIGVATFFVISGFLLYRPYVLAHLSGAAGGSAGKFWVRRFARILPGYWVALLGAIALGSARFLKEGVSGYLTAFGLAQNYRLGGMIFLGIAVAWTLVIEAPFYIFLPGFAWVMSRFGRSDRHHALRAQIIGLSTLVLIALVTKIYWLVYLQSNADLRRTWFPLSQLGFWLPAYLDWFAVGMLLALCWAWRATGGRLPRLISIFAGHSWVSWLAAAGFTLALTRIGIPLRPFAEFGPMTGFLYDEFALCVGAFLVLPALFAGPSPGVIRRILASRLAVFLGTISFGIYLWNATILDFVYRHEPLGSGGSWILYSAKSLIATLIISYVVFVLAERPIRDLAHKWSGSSRLGSSLNAKPSFVIEIGPERARLEGWVEPRDSSRVSDAAIIAGTFALLLLLSIGLPSFRALFA</sequence>
<feature type="domain" description="Acyltransferase 3" evidence="2">
    <location>
        <begin position="31"/>
        <end position="400"/>
    </location>
</feature>
<feature type="transmembrane region" description="Helical" evidence="1">
    <location>
        <begin position="155"/>
        <end position="178"/>
    </location>
</feature>
<dbReference type="GO" id="GO:0009103">
    <property type="term" value="P:lipopolysaccharide biosynthetic process"/>
    <property type="evidence" value="ECO:0007669"/>
    <property type="project" value="TreeGrafter"/>
</dbReference>
<proteinExistence type="predicted"/>
<gene>
    <name evidence="3" type="ORF">UFOPK2996_00678</name>
</gene>
<dbReference type="GO" id="GO:0016020">
    <property type="term" value="C:membrane"/>
    <property type="evidence" value="ECO:0007669"/>
    <property type="project" value="TreeGrafter"/>
</dbReference>
<feature type="transmembrane region" description="Helical" evidence="1">
    <location>
        <begin position="240"/>
        <end position="259"/>
    </location>
</feature>
<dbReference type="PANTHER" id="PTHR23028:SF53">
    <property type="entry name" value="ACYL_TRANSF_3 DOMAIN-CONTAINING PROTEIN"/>
    <property type="match status" value="1"/>
</dbReference>
<name>A0A6J6XDC2_9ZZZZ</name>
<organism evidence="3">
    <name type="scientific">freshwater metagenome</name>
    <dbReference type="NCBI Taxonomy" id="449393"/>
    <lineage>
        <taxon>unclassified sequences</taxon>
        <taxon>metagenomes</taxon>
        <taxon>ecological metagenomes</taxon>
    </lineage>
</organism>
<feature type="transmembrane region" description="Helical" evidence="1">
    <location>
        <begin position="66"/>
        <end position="88"/>
    </location>
</feature>
<feature type="transmembrane region" description="Helical" evidence="1">
    <location>
        <begin position="271"/>
        <end position="292"/>
    </location>
</feature>
<evidence type="ECO:0000259" key="2">
    <source>
        <dbReference type="Pfam" id="PF01757"/>
    </source>
</evidence>
<evidence type="ECO:0000313" key="3">
    <source>
        <dbReference type="EMBL" id="CAB4794155.1"/>
    </source>
</evidence>
<feature type="transmembrane region" description="Helical" evidence="1">
    <location>
        <begin position="343"/>
        <end position="361"/>
    </location>
</feature>
<dbReference type="Pfam" id="PF01757">
    <property type="entry name" value="Acyl_transf_3"/>
    <property type="match status" value="1"/>
</dbReference>
<dbReference type="AlphaFoldDB" id="A0A6J6XDC2"/>
<dbReference type="EMBL" id="CAFAAH010000073">
    <property type="protein sequence ID" value="CAB4794155.1"/>
    <property type="molecule type" value="Genomic_DNA"/>
</dbReference>
<accession>A0A6J6XDC2</accession>
<keyword evidence="1" id="KW-0472">Membrane</keyword>
<keyword evidence="1" id="KW-1133">Transmembrane helix</keyword>
<evidence type="ECO:0000256" key="1">
    <source>
        <dbReference type="SAM" id="Phobius"/>
    </source>
</evidence>
<dbReference type="InterPro" id="IPR050879">
    <property type="entry name" value="Acyltransferase_3"/>
</dbReference>
<dbReference type="PANTHER" id="PTHR23028">
    <property type="entry name" value="ACETYLTRANSFERASE"/>
    <property type="match status" value="1"/>
</dbReference>
<feature type="transmembrane region" description="Helical" evidence="1">
    <location>
        <begin position="312"/>
        <end position="331"/>
    </location>
</feature>
<keyword evidence="1" id="KW-0812">Transmembrane</keyword>
<feature type="transmembrane region" description="Helical" evidence="1">
    <location>
        <begin position="456"/>
        <end position="476"/>
    </location>
</feature>
<feature type="transmembrane region" description="Helical" evidence="1">
    <location>
        <begin position="381"/>
        <end position="403"/>
    </location>
</feature>
<protein>
    <submittedName>
        <fullName evidence="3">Unannotated protein</fullName>
    </submittedName>
</protein>
<reference evidence="3" key="1">
    <citation type="submission" date="2020-05" db="EMBL/GenBank/DDBJ databases">
        <authorList>
            <person name="Chiriac C."/>
            <person name="Salcher M."/>
            <person name="Ghai R."/>
            <person name="Kavagutti S V."/>
        </authorList>
    </citation>
    <scope>NUCLEOTIDE SEQUENCE</scope>
</reference>
<dbReference type="InterPro" id="IPR002656">
    <property type="entry name" value="Acyl_transf_3_dom"/>
</dbReference>
<feature type="transmembrane region" description="Helical" evidence="1">
    <location>
        <begin position="199"/>
        <end position="220"/>
    </location>
</feature>
<feature type="transmembrane region" description="Helical" evidence="1">
    <location>
        <begin position="116"/>
        <end position="135"/>
    </location>
</feature>